<feature type="transmembrane region" description="Helical" evidence="6">
    <location>
        <begin position="31"/>
        <end position="54"/>
    </location>
</feature>
<sequence length="391" mass="43208">MGILLPRKGTHGLEVIESSDLTYFPITLWDIRVIAVLWTLFFVTGIFVVLRLFSRIKILQFYAVEDYLYNVAFTLLLAYNGLITFYSYHGLGSQLPAYLTTSDVTLIVVFENVLFDLASIGLVVAKSSLVVFLLRLAPQHQSQLKWNILIVLPIVLLGIVTFGAIMAMWARCFTALAGTTLLCSSVIPAMHWMQVAAGFSVAIDLWYAAMPWYLLRRLTRPRKEKFLIQGSMSLGIIAAGCGIARGLTIYAAVNNLQENSGKESLVLNALALHGGLTRKTAAVLYLWHGAEMAVTMICIGLPVSRPAYASMIQACGMRTRKAKNSNLYPSYTGTYRQARDRANGEPDTWSQREILTDTNAMATKESFSLTMIGKPGITVTKTVDVTQQSPV</sequence>
<dbReference type="InterPro" id="IPR049326">
    <property type="entry name" value="Rhodopsin_dom_fungi"/>
</dbReference>
<evidence type="ECO:0000256" key="4">
    <source>
        <dbReference type="ARBA" id="ARBA00023136"/>
    </source>
</evidence>
<keyword evidence="2 6" id="KW-0812">Transmembrane</keyword>
<comment type="similarity">
    <text evidence="5">Belongs to the SAT4 family.</text>
</comment>
<comment type="caution">
    <text evidence="8">The sequence shown here is derived from an EMBL/GenBank/DDBJ whole genome shotgun (WGS) entry which is preliminary data.</text>
</comment>
<evidence type="ECO:0000259" key="7">
    <source>
        <dbReference type="Pfam" id="PF20684"/>
    </source>
</evidence>
<gene>
    <name evidence="8" type="ORF">FJTKL_00730</name>
</gene>
<evidence type="ECO:0000313" key="9">
    <source>
        <dbReference type="Proteomes" id="UP001600888"/>
    </source>
</evidence>
<keyword evidence="3 6" id="KW-1133">Transmembrane helix</keyword>
<keyword evidence="4 6" id="KW-0472">Membrane</keyword>
<accession>A0ABR4F6F6</accession>
<feature type="transmembrane region" description="Helical" evidence="6">
    <location>
        <begin position="190"/>
        <end position="214"/>
    </location>
</feature>
<dbReference type="EMBL" id="JBAWTH010000010">
    <property type="protein sequence ID" value="KAL2290281.1"/>
    <property type="molecule type" value="Genomic_DNA"/>
</dbReference>
<evidence type="ECO:0000256" key="3">
    <source>
        <dbReference type="ARBA" id="ARBA00022989"/>
    </source>
</evidence>
<dbReference type="InterPro" id="IPR052337">
    <property type="entry name" value="SAT4-like"/>
</dbReference>
<feature type="domain" description="Rhodopsin" evidence="7">
    <location>
        <begin position="50"/>
        <end position="308"/>
    </location>
</feature>
<evidence type="ECO:0000313" key="8">
    <source>
        <dbReference type="EMBL" id="KAL2290281.1"/>
    </source>
</evidence>
<feature type="transmembrane region" description="Helical" evidence="6">
    <location>
        <begin position="146"/>
        <end position="170"/>
    </location>
</feature>
<dbReference type="Proteomes" id="UP001600888">
    <property type="component" value="Unassembled WGS sequence"/>
</dbReference>
<dbReference type="PANTHER" id="PTHR33048:SF93">
    <property type="entry name" value="INTEGRAL MEMBRANE PROTEIN"/>
    <property type="match status" value="1"/>
</dbReference>
<proteinExistence type="inferred from homology"/>
<reference evidence="8 9" key="1">
    <citation type="submission" date="2024-03" db="EMBL/GenBank/DDBJ databases">
        <title>A high-quality draft genome sequence of Diaporthe vaccinii, a causative agent of upright dieback and viscid rot disease in cranberry plants.</title>
        <authorList>
            <person name="Sarrasin M."/>
            <person name="Lang B.F."/>
            <person name="Burger G."/>
        </authorList>
    </citation>
    <scope>NUCLEOTIDE SEQUENCE [LARGE SCALE GENOMIC DNA]</scope>
    <source>
        <strain evidence="8 9">IS7</strain>
    </source>
</reference>
<evidence type="ECO:0000256" key="5">
    <source>
        <dbReference type="ARBA" id="ARBA00038359"/>
    </source>
</evidence>
<evidence type="ECO:0000256" key="1">
    <source>
        <dbReference type="ARBA" id="ARBA00004141"/>
    </source>
</evidence>
<feature type="transmembrane region" description="Helical" evidence="6">
    <location>
        <begin position="282"/>
        <end position="303"/>
    </location>
</feature>
<evidence type="ECO:0000256" key="2">
    <source>
        <dbReference type="ARBA" id="ARBA00022692"/>
    </source>
</evidence>
<dbReference type="Pfam" id="PF20684">
    <property type="entry name" value="Fung_rhodopsin"/>
    <property type="match status" value="1"/>
</dbReference>
<name>A0ABR4F6F6_9PEZI</name>
<evidence type="ECO:0000256" key="6">
    <source>
        <dbReference type="SAM" id="Phobius"/>
    </source>
</evidence>
<feature type="transmembrane region" description="Helical" evidence="6">
    <location>
        <begin position="226"/>
        <end position="253"/>
    </location>
</feature>
<organism evidence="8 9">
    <name type="scientific">Diaporthe vaccinii</name>
    <dbReference type="NCBI Taxonomy" id="105482"/>
    <lineage>
        <taxon>Eukaryota</taxon>
        <taxon>Fungi</taxon>
        <taxon>Dikarya</taxon>
        <taxon>Ascomycota</taxon>
        <taxon>Pezizomycotina</taxon>
        <taxon>Sordariomycetes</taxon>
        <taxon>Sordariomycetidae</taxon>
        <taxon>Diaporthales</taxon>
        <taxon>Diaporthaceae</taxon>
        <taxon>Diaporthe</taxon>
        <taxon>Diaporthe eres species complex</taxon>
    </lineage>
</organism>
<protein>
    <recommendedName>
        <fullName evidence="7">Rhodopsin domain-containing protein</fullName>
    </recommendedName>
</protein>
<feature type="transmembrane region" description="Helical" evidence="6">
    <location>
        <begin position="66"/>
        <end position="86"/>
    </location>
</feature>
<comment type="subcellular location">
    <subcellularLocation>
        <location evidence="1">Membrane</location>
        <topology evidence="1">Multi-pass membrane protein</topology>
    </subcellularLocation>
</comment>
<dbReference type="PANTHER" id="PTHR33048">
    <property type="entry name" value="PTH11-LIKE INTEGRAL MEMBRANE PROTEIN (AFU_ORTHOLOGUE AFUA_5G11245)"/>
    <property type="match status" value="1"/>
</dbReference>
<keyword evidence="9" id="KW-1185">Reference proteome</keyword>
<feature type="transmembrane region" description="Helical" evidence="6">
    <location>
        <begin position="106"/>
        <end position="134"/>
    </location>
</feature>